<dbReference type="eggNOG" id="KOG2073">
    <property type="taxonomic scope" value="Eukaryota"/>
</dbReference>
<dbReference type="GO" id="GO:0019888">
    <property type="term" value="F:protein phosphatase regulator activity"/>
    <property type="evidence" value="ECO:0007669"/>
    <property type="project" value="TreeGrafter"/>
</dbReference>
<feature type="compositionally biased region" description="Gly residues" evidence="3">
    <location>
        <begin position="652"/>
        <end position="662"/>
    </location>
</feature>
<name>A0A0L0HFD4_SPIPD</name>
<sequence length="843" mass="93245">MFWRFGFHSASAIDGLLDKEGVTLDELLEEDELLQECKAHNTKLIEFLCKTDVLEQLLGYIMAEDLDENKRFKYPYLASEILSCEIFSICEAILANIDLLKNFWTLLDRPAPLNPLTASYFTKVNSVLLQKKMPEMITFIRAQPDVVQKLLAHIGSSAIADLLLKLISMEEVPEGTGVVEWLSKEGLVSTLVSRLDPSLETETHNTAAQTLLDVIAVSYSAIGPQESLMPTGLGASIMGEQGGMFSPNSGGNALVDELKSEIIMNKLVDYMLEKSAPHSGSTLTNGINIIIELIRRYCSEIEQAEYQQHQYQQLQQQQRQGPPPPSDEKLKALATDLNELLRVIGSRLLQFAELIHAPRHSEPVNTTIGKQHPLGSERLKTCELFAEILHLQYLYTSSPLFERLISAKKVTDDGKKTEDETSETADEKAKLSTNPNTSVADELVAITDKFIDAKILPVCLDLFFNFPWNNFLHSVVYDMIAKVFNTYSYTSTTIASKPPSPFKPEGDVETASREPETVSVPVQTNTIISVEEQMQAVKDVVRKLVLSIFKDGELTKRITKAQRDNDFEVTQPRGVRLGYMGHLTYISDEVCKLLEKCSEDLSQEIGDLIGAEDWQEYVAGILRETKERDRQPLGGVRPNAGPQQNHLPLVTGVGGGFAGGGMDDTDIGASIKGDAGKRESDDEDDLDSIGAGTSDVYVGDGDVASDQFARYLCHQIVADLPDRFMGVESSDDEEDESNAEWIGEFESKDFDVREAFDPENPFPHKRSSLGEEFDPPRGDVSSSISEAEESASETNERDQQKDSFDTNEMLGALDTSALQTGWADFSQFKSGPGETQQEGGGAE</sequence>
<dbReference type="GO" id="GO:0019903">
    <property type="term" value="F:protein phosphatase binding"/>
    <property type="evidence" value="ECO:0007669"/>
    <property type="project" value="InterPro"/>
</dbReference>
<feature type="region of interest" description="Disordered" evidence="3">
    <location>
        <begin position="628"/>
        <end position="698"/>
    </location>
</feature>
<gene>
    <name evidence="4" type="ORF">SPPG_05111</name>
</gene>
<evidence type="ECO:0000256" key="3">
    <source>
        <dbReference type="SAM" id="MobiDB-lite"/>
    </source>
</evidence>
<evidence type="ECO:0000256" key="1">
    <source>
        <dbReference type="ARBA" id="ARBA00006180"/>
    </source>
</evidence>
<feature type="compositionally biased region" description="Basic and acidic residues" evidence="3">
    <location>
        <begin position="794"/>
        <end position="804"/>
    </location>
</feature>
<accession>A0A0L0HFD4</accession>
<dbReference type="FunCoup" id="A0A0L0HFD4">
    <property type="interactions" value="501"/>
</dbReference>
<proteinExistence type="inferred from homology"/>
<dbReference type="AlphaFoldDB" id="A0A0L0HFD4"/>
<feature type="region of interest" description="Disordered" evidence="3">
    <location>
        <begin position="755"/>
        <end position="843"/>
    </location>
</feature>
<dbReference type="InterPro" id="IPR007587">
    <property type="entry name" value="SAPS"/>
</dbReference>
<dbReference type="OMA" id="ECKSHNP"/>
<dbReference type="PANTHER" id="PTHR12634">
    <property type="entry name" value="SIT4 YEAST -ASSOCIATING PROTEIN-RELATED"/>
    <property type="match status" value="1"/>
</dbReference>
<dbReference type="GO" id="GO:0005634">
    <property type="term" value="C:nucleus"/>
    <property type="evidence" value="ECO:0007669"/>
    <property type="project" value="TreeGrafter"/>
</dbReference>
<feature type="compositionally biased region" description="Basic and acidic residues" evidence="3">
    <location>
        <begin position="411"/>
        <end position="430"/>
    </location>
</feature>
<dbReference type="GO" id="GO:0005829">
    <property type="term" value="C:cytosol"/>
    <property type="evidence" value="ECO:0007669"/>
    <property type="project" value="TreeGrafter"/>
</dbReference>
<comment type="similarity">
    <text evidence="1">Belongs to the SAPS family.</text>
</comment>
<keyword evidence="5" id="KW-1185">Reference proteome</keyword>
<protein>
    <recommendedName>
        <fullName evidence="6">SAPS domain-containing protein</fullName>
    </recommendedName>
</protein>
<dbReference type="EMBL" id="KQ257457">
    <property type="protein sequence ID" value="KNC99731.1"/>
    <property type="molecule type" value="Genomic_DNA"/>
</dbReference>
<dbReference type="Proteomes" id="UP000053201">
    <property type="component" value="Unassembled WGS sequence"/>
</dbReference>
<feature type="compositionally biased region" description="Polar residues" evidence="3">
    <location>
        <begin position="827"/>
        <end position="837"/>
    </location>
</feature>
<evidence type="ECO:0000256" key="2">
    <source>
        <dbReference type="ARBA" id="ARBA00023306"/>
    </source>
</evidence>
<evidence type="ECO:0000313" key="5">
    <source>
        <dbReference type="Proteomes" id="UP000053201"/>
    </source>
</evidence>
<dbReference type="InParanoid" id="A0A0L0HFD4"/>
<evidence type="ECO:0000313" key="4">
    <source>
        <dbReference type="EMBL" id="KNC99731.1"/>
    </source>
</evidence>
<dbReference type="Pfam" id="PF04499">
    <property type="entry name" value="SAPS"/>
    <property type="match status" value="1"/>
</dbReference>
<evidence type="ECO:0008006" key="6">
    <source>
        <dbReference type="Google" id="ProtNLM"/>
    </source>
</evidence>
<dbReference type="OrthoDB" id="295029at2759"/>
<reference evidence="4 5" key="1">
    <citation type="submission" date="2009-08" db="EMBL/GenBank/DDBJ databases">
        <title>The Genome Sequence of Spizellomyces punctatus strain DAOM BR117.</title>
        <authorList>
            <consortium name="The Broad Institute Genome Sequencing Platform"/>
            <person name="Russ C."/>
            <person name="Cuomo C."/>
            <person name="Shea T."/>
            <person name="Young S.K."/>
            <person name="Zeng Q."/>
            <person name="Koehrsen M."/>
            <person name="Haas B."/>
            <person name="Borodovsky M."/>
            <person name="Guigo R."/>
            <person name="Alvarado L."/>
            <person name="Berlin A."/>
            <person name="Bochicchio J."/>
            <person name="Borenstein D."/>
            <person name="Chapman S."/>
            <person name="Chen Z."/>
            <person name="Engels R."/>
            <person name="Freedman E."/>
            <person name="Gellesch M."/>
            <person name="Goldberg J."/>
            <person name="Griggs A."/>
            <person name="Gujja S."/>
            <person name="Heiman D."/>
            <person name="Hepburn T."/>
            <person name="Howarth C."/>
            <person name="Jen D."/>
            <person name="Larson L."/>
            <person name="Lewis B."/>
            <person name="Mehta T."/>
            <person name="Park D."/>
            <person name="Pearson M."/>
            <person name="Roberts A."/>
            <person name="Saif S."/>
            <person name="Shenoy N."/>
            <person name="Sisk P."/>
            <person name="Stolte C."/>
            <person name="Sykes S."/>
            <person name="Thomson T."/>
            <person name="Walk T."/>
            <person name="White J."/>
            <person name="Yandava C."/>
            <person name="Burger G."/>
            <person name="Gray M.W."/>
            <person name="Holland P.W.H."/>
            <person name="King N."/>
            <person name="Lang F.B.F."/>
            <person name="Roger A.J."/>
            <person name="Ruiz-Trillo I."/>
            <person name="Lander E."/>
            <person name="Nusbaum C."/>
        </authorList>
    </citation>
    <scope>NUCLEOTIDE SEQUENCE [LARGE SCALE GENOMIC DNA]</scope>
    <source>
        <strain evidence="4 5">DAOM BR117</strain>
    </source>
</reference>
<feature type="region of interest" description="Disordered" evidence="3">
    <location>
        <begin position="495"/>
        <end position="516"/>
    </location>
</feature>
<dbReference type="PANTHER" id="PTHR12634:SF8">
    <property type="entry name" value="FIERY MOUNTAIN, ISOFORM D"/>
    <property type="match status" value="1"/>
</dbReference>
<dbReference type="STRING" id="645134.A0A0L0HFD4"/>
<feature type="compositionally biased region" description="Basic and acidic residues" evidence="3">
    <location>
        <begin position="504"/>
        <end position="516"/>
    </location>
</feature>
<organism evidence="4 5">
    <name type="scientific">Spizellomyces punctatus (strain DAOM BR117)</name>
    <dbReference type="NCBI Taxonomy" id="645134"/>
    <lineage>
        <taxon>Eukaryota</taxon>
        <taxon>Fungi</taxon>
        <taxon>Fungi incertae sedis</taxon>
        <taxon>Chytridiomycota</taxon>
        <taxon>Chytridiomycota incertae sedis</taxon>
        <taxon>Chytridiomycetes</taxon>
        <taxon>Spizellomycetales</taxon>
        <taxon>Spizellomycetaceae</taxon>
        <taxon>Spizellomyces</taxon>
    </lineage>
</organism>
<keyword evidence="2" id="KW-0131">Cell cycle</keyword>
<feature type="region of interest" description="Disordered" evidence="3">
    <location>
        <begin position="411"/>
        <end position="433"/>
    </location>
</feature>
<dbReference type="RefSeq" id="XP_016607771.1">
    <property type="nucleotide sequence ID" value="XM_016753339.1"/>
</dbReference>
<dbReference type="GeneID" id="27688513"/>
<dbReference type="VEuPathDB" id="FungiDB:SPPG_05111"/>